<evidence type="ECO:0000313" key="2">
    <source>
        <dbReference type="EMBL" id="AOY82367.1"/>
    </source>
</evidence>
<gene>
    <name evidence="2" type="ORF">BJP36_23120</name>
</gene>
<dbReference type="EMBL" id="CP017708">
    <property type="protein sequence ID" value="AOY82367.1"/>
    <property type="molecule type" value="Genomic_DNA"/>
</dbReference>
<proteinExistence type="predicted"/>
<name>A0A1D9G3Y9_MOOP1</name>
<protein>
    <submittedName>
        <fullName evidence="2">Addiction module protein</fullName>
    </submittedName>
</protein>
<reference evidence="3" key="1">
    <citation type="submission" date="2016-10" db="EMBL/GenBank/DDBJ databases">
        <title>Comparative genomics uncovers the prolific and rare metabolic potential of the cyanobacterial genus Moorea.</title>
        <authorList>
            <person name="Leao T."/>
            <person name="Castelao G."/>
            <person name="Korobeynikov A."/>
            <person name="Monroe E.A."/>
            <person name="Podell S."/>
            <person name="Glukhov E."/>
            <person name="Allen E."/>
            <person name="Gerwick W.H."/>
            <person name="Gerwick L."/>
        </authorList>
    </citation>
    <scope>NUCLEOTIDE SEQUENCE [LARGE SCALE GENOMIC DNA]</scope>
    <source>
        <strain evidence="3">JHB</strain>
    </source>
</reference>
<sequence length="74" mass="8823">MQIPLPTGFDKLNRTEQINYIGDLWDWFISQPDDTIAPQWHMDIVLERLADHEPTRSQPWTTVKQRLGRKYGEQ</sequence>
<evidence type="ECO:0000256" key="1">
    <source>
        <dbReference type="SAM" id="MobiDB-lite"/>
    </source>
</evidence>
<organism evidence="2 3">
    <name type="scientific">Moorena producens (strain JHB)</name>
    <dbReference type="NCBI Taxonomy" id="1454205"/>
    <lineage>
        <taxon>Bacteria</taxon>
        <taxon>Bacillati</taxon>
        <taxon>Cyanobacteriota</taxon>
        <taxon>Cyanophyceae</taxon>
        <taxon>Coleofasciculales</taxon>
        <taxon>Coleofasciculaceae</taxon>
        <taxon>Moorena</taxon>
    </lineage>
</organism>
<dbReference type="AlphaFoldDB" id="A0A1D9G3Y9"/>
<accession>A0A1D9G3Y9</accession>
<evidence type="ECO:0000313" key="3">
    <source>
        <dbReference type="Proteomes" id="UP000176944"/>
    </source>
</evidence>
<feature type="region of interest" description="Disordered" evidence="1">
    <location>
        <begin position="55"/>
        <end position="74"/>
    </location>
</feature>
<dbReference type="Proteomes" id="UP000176944">
    <property type="component" value="Chromosome"/>
</dbReference>